<evidence type="ECO:0000256" key="4">
    <source>
        <dbReference type="ARBA" id="ARBA00023136"/>
    </source>
</evidence>
<evidence type="ECO:0000256" key="5">
    <source>
        <dbReference type="SAM" id="Phobius"/>
    </source>
</evidence>
<feature type="transmembrane region" description="Helical" evidence="5">
    <location>
        <begin position="380"/>
        <end position="402"/>
    </location>
</feature>
<dbReference type="PANTHER" id="PTHR23525:SF1">
    <property type="entry name" value="NODULIN-LIKE DOMAIN-CONTAINING PROTEIN"/>
    <property type="match status" value="1"/>
</dbReference>
<keyword evidence="4 5" id="KW-0472">Membrane</keyword>
<accession>A0A426U053</accession>
<dbReference type="Gene3D" id="1.20.1250.20">
    <property type="entry name" value="MFS general substrate transporter like domains"/>
    <property type="match status" value="2"/>
</dbReference>
<protein>
    <submittedName>
        <fullName evidence="7">MFS transporter</fullName>
    </submittedName>
</protein>
<evidence type="ECO:0000259" key="6">
    <source>
        <dbReference type="PROSITE" id="PS50850"/>
    </source>
</evidence>
<feature type="transmembrane region" description="Helical" evidence="5">
    <location>
        <begin position="226"/>
        <end position="248"/>
    </location>
</feature>
<feature type="domain" description="Major facilitator superfamily (MFS) profile" evidence="6">
    <location>
        <begin position="16"/>
        <end position="403"/>
    </location>
</feature>
<sequence length="410" mass="43737">MTLLSFQIYLRRINSPVWRILIHSILFGLAISIADLLFNFYLVSLGYGADTVGLLSTVSRLAGVFFGIPMGMLIDRFDARQATVWALVIYCLGWGFMLLSRSLWALILAQSIIGAAFLSATMALVPLLASVTNDDERADVFGLNASATLMIGLVGSIVGGMLPLLVARLLGSDPQATVAYRFALLSVISLSLLAMLPLRGRFTVVPEQALAATVHAKSQALPLRSILRLVSSGLFLGIGGGAIIPFQNLFFRDVFGLPDAAVGIVFALGCLGMGLGALLGPFVCKALGMQRGAALLRFAAIIGLLCMLAPMLSLAIAGVFLRGLFLAASFPMNDALIMRHTPFLQRGLAMSMLSVLWAAGWALSALVCGMLQVHWGFTPLIIIAAAAFSLSAWFILSLRLVISKGCDWNL</sequence>
<comment type="caution">
    <text evidence="7">The sequence shown here is derived from an EMBL/GenBank/DDBJ whole genome shotgun (WGS) entry which is preliminary data.</text>
</comment>
<feature type="transmembrane region" description="Helical" evidence="5">
    <location>
        <begin position="20"/>
        <end position="42"/>
    </location>
</feature>
<dbReference type="PANTHER" id="PTHR23525">
    <property type="entry name" value="TRANSPORTER, PUTATIVE-RELATED"/>
    <property type="match status" value="1"/>
</dbReference>
<dbReference type="InterPro" id="IPR020846">
    <property type="entry name" value="MFS_dom"/>
</dbReference>
<evidence type="ECO:0000313" key="8">
    <source>
        <dbReference type="Proteomes" id="UP000280307"/>
    </source>
</evidence>
<keyword evidence="3 5" id="KW-1133">Transmembrane helix</keyword>
<dbReference type="InterPro" id="IPR011701">
    <property type="entry name" value="MFS"/>
</dbReference>
<feature type="transmembrane region" description="Helical" evidence="5">
    <location>
        <begin position="54"/>
        <end position="75"/>
    </location>
</feature>
<feature type="transmembrane region" description="Helical" evidence="5">
    <location>
        <begin position="260"/>
        <end position="283"/>
    </location>
</feature>
<feature type="transmembrane region" description="Helical" evidence="5">
    <location>
        <begin position="295"/>
        <end position="328"/>
    </location>
</feature>
<feature type="transmembrane region" description="Helical" evidence="5">
    <location>
        <begin position="178"/>
        <end position="198"/>
    </location>
</feature>
<feature type="transmembrane region" description="Helical" evidence="5">
    <location>
        <begin position="348"/>
        <end position="368"/>
    </location>
</feature>
<name>A0A426U053_9CHLR</name>
<dbReference type="InterPro" id="IPR036259">
    <property type="entry name" value="MFS_trans_sf"/>
</dbReference>
<evidence type="ECO:0000256" key="1">
    <source>
        <dbReference type="ARBA" id="ARBA00004651"/>
    </source>
</evidence>
<organism evidence="7 8">
    <name type="scientific">Candidatus Viridilinea halotolerans</name>
    <dbReference type="NCBI Taxonomy" id="2491704"/>
    <lineage>
        <taxon>Bacteria</taxon>
        <taxon>Bacillati</taxon>
        <taxon>Chloroflexota</taxon>
        <taxon>Chloroflexia</taxon>
        <taxon>Chloroflexales</taxon>
        <taxon>Chloroflexineae</taxon>
        <taxon>Oscillochloridaceae</taxon>
        <taxon>Candidatus Viridilinea</taxon>
    </lineage>
</organism>
<feature type="transmembrane region" description="Helical" evidence="5">
    <location>
        <begin position="105"/>
        <end position="129"/>
    </location>
</feature>
<feature type="transmembrane region" description="Helical" evidence="5">
    <location>
        <begin position="82"/>
        <end position="99"/>
    </location>
</feature>
<dbReference type="AlphaFoldDB" id="A0A426U053"/>
<gene>
    <name evidence="7" type="ORF">EI684_10810</name>
</gene>
<reference evidence="7 8" key="1">
    <citation type="submission" date="2018-12" db="EMBL/GenBank/DDBJ databases">
        <title>Genome Sequence of Candidatus Viridilinea halotolerans isolated from saline sulfide-rich spring.</title>
        <authorList>
            <person name="Grouzdev D.S."/>
            <person name="Burganskaya E.I."/>
            <person name="Krutkina M.S."/>
            <person name="Sukhacheva M.V."/>
            <person name="Gorlenko V.M."/>
        </authorList>
    </citation>
    <scope>NUCLEOTIDE SEQUENCE [LARGE SCALE GENOMIC DNA]</scope>
    <source>
        <strain evidence="7">Chok-6</strain>
    </source>
</reference>
<proteinExistence type="predicted"/>
<dbReference type="Proteomes" id="UP000280307">
    <property type="component" value="Unassembled WGS sequence"/>
</dbReference>
<evidence type="ECO:0000313" key="7">
    <source>
        <dbReference type="EMBL" id="RRR71968.1"/>
    </source>
</evidence>
<dbReference type="EMBL" id="RSAS01000420">
    <property type="protein sequence ID" value="RRR71968.1"/>
    <property type="molecule type" value="Genomic_DNA"/>
</dbReference>
<dbReference type="GO" id="GO:0005886">
    <property type="term" value="C:plasma membrane"/>
    <property type="evidence" value="ECO:0007669"/>
    <property type="project" value="UniProtKB-SubCell"/>
</dbReference>
<dbReference type="GO" id="GO:0022857">
    <property type="term" value="F:transmembrane transporter activity"/>
    <property type="evidence" value="ECO:0007669"/>
    <property type="project" value="InterPro"/>
</dbReference>
<feature type="transmembrane region" description="Helical" evidence="5">
    <location>
        <begin position="141"/>
        <end position="166"/>
    </location>
</feature>
<dbReference type="Pfam" id="PF07690">
    <property type="entry name" value="MFS_1"/>
    <property type="match status" value="1"/>
</dbReference>
<comment type="subcellular location">
    <subcellularLocation>
        <location evidence="1">Cell membrane</location>
        <topology evidence="1">Multi-pass membrane protein</topology>
    </subcellularLocation>
</comment>
<evidence type="ECO:0000256" key="3">
    <source>
        <dbReference type="ARBA" id="ARBA00022989"/>
    </source>
</evidence>
<evidence type="ECO:0000256" key="2">
    <source>
        <dbReference type="ARBA" id="ARBA00022692"/>
    </source>
</evidence>
<dbReference type="PROSITE" id="PS50850">
    <property type="entry name" value="MFS"/>
    <property type="match status" value="1"/>
</dbReference>
<dbReference type="SUPFAM" id="SSF103473">
    <property type="entry name" value="MFS general substrate transporter"/>
    <property type="match status" value="1"/>
</dbReference>
<keyword evidence="2 5" id="KW-0812">Transmembrane</keyword>